<dbReference type="PANTHER" id="PTHR35007:SF4">
    <property type="entry name" value="CONSERVED TRANSMEMBRANE PROTEIN-RELATED"/>
    <property type="match status" value="1"/>
</dbReference>
<dbReference type="EMBL" id="CP031423">
    <property type="protein sequence ID" value="AZS37677.1"/>
    <property type="molecule type" value="Genomic_DNA"/>
</dbReference>
<keyword evidence="3 6" id="KW-0812">Transmembrane</keyword>
<feature type="transmembrane region" description="Helical" evidence="6">
    <location>
        <begin position="277"/>
        <end position="299"/>
    </location>
</feature>
<feature type="transmembrane region" description="Helical" evidence="6">
    <location>
        <begin position="136"/>
        <end position="153"/>
    </location>
</feature>
<reference evidence="8 9" key="1">
    <citation type="submission" date="2018-08" db="EMBL/GenBank/DDBJ databases">
        <title>Microbacterium lemovicicum sp. nov., a bacterium isolated from a natural uranium-rich soil.</title>
        <authorList>
            <person name="ORTET P."/>
        </authorList>
    </citation>
    <scope>NUCLEOTIDE SEQUENCE [LARGE SCALE GENOMIC DNA]</scope>
    <source>
        <strain evidence="8 9">Viu22</strain>
    </source>
</reference>
<protein>
    <recommendedName>
        <fullName evidence="7">Type II secretion system protein GspF domain-containing protein</fullName>
    </recommendedName>
</protein>
<evidence type="ECO:0000259" key="7">
    <source>
        <dbReference type="Pfam" id="PF00482"/>
    </source>
</evidence>
<gene>
    <name evidence="8" type="ORF">CVS47_02320</name>
</gene>
<evidence type="ECO:0000313" key="9">
    <source>
        <dbReference type="Proteomes" id="UP000276888"/>
    </source>
</evidence>
<dbReference type="AlphaFoldDB" id="A0A3Q9IZE0"/>
<evidence type="ECO:0000256" key="6">
    <source>
        <dbReference type="SAM" id="Phobius"/>
    </source>
</evidence>
<feature type="transmembrane region" description="Helical" evidence="6">
    <location>
        <begin position="159"/>
        <end position="179"/>
    </location>
</feature>
<dbReference type="OrthoDB" id="3267562at2"/>
<keyword evidence="2" id="KW-1003">Cell membrane</keyword>
<accession>A0A3Q9IZE0</accession>
<dbReference type="KEGG" id="mlv:CVS47_02320"/>
<keyword evidence="5 6" id="KW-0472">Membrane</keyword>
<dbReference type="PANTHER" id="PTHR35007">
    <property type="entry name" value="INTEGRAL MEMBRANE PROTEIN-RELATED"/>
    <property type="match status" value="1"/>
</dbReference>
<dbReference type="RefSeq" id="WP_127096205.1">
    <property type="nucleotide sequence ID" value="NZ_CP031423.1"/>
</dbReference>
<keyword evidence="4 6" id="KW-1133">Transmembrane helix</keyword>
<dbReference type="GO" id="GO:0005886">
    <property type="term" value="C:plasma membrane"/>
    <property type="evidence" value="ECO:0007669"/>
    <property type="project" value="UniProtKB-SubCell"/>
</dbReference>
<organism evidence="8 9">
    <name type="scientific">Microbacterium lemovicicum</name>
    <dbReference type="NCBI Taxonomy" id="1072463"/>
    <lineage>
        <taxon>Bacteria</taxon>
        <taxon>Bacillati</taxon>
        <taxon>Actinomycetota</taxon>
        <taxon>Actinomycetes</taxon>
        <taxon>Micrococcales</taxon>
        <taxon>Microbacteriaceae</taxon>
        <taxon>Microbacterium</taxon>
    </lineage>
</organism>
<dbReference type="Pfam" id="PF00482">
    <property type="entry name" value="T2SSF"/>
    <property type="match status" value="1"/>
</dbReference>
<keyword evidence="9" id="KW-1185">Reference proteome</keyword>
<comment type="subcellular location">
    <subcellularLocation>
        <location evidence="1">Cell membrane</location>
        <topology evidence="1">Multi-pass membrane protein</topology>
    </subcellularLocation>
</comment>
<evidence type="ECO:0000256" key="5">
    <source>
        <dbReference type="ARBA" id="ARBA00023136"/>
    </source>
</evidence>
<evidence type="ECO:0000256" key="2">
    <source>
        <dbReference type="ARBA" id="ARBA00022475"/>
    </source>
</evidence>
<evidence type="ECO:0000256" key="4">
    <source>
        <dbReference type="ARBA" id="ARBA00022989"/>
    </source>
</evidence>
<dbReference type="InterPro" id="IPR018076">
    <property type="entry name" value="T2SS_GspF_dom"/>
</dbReference>
<evidence type="ECO:0000256" key="3">
    <source>
        <dbReference type="ARBA" id="ARBA00022692"/>
    </source>
</evidence>
<evidence type="ECO:0000256" key="1">
    <source>
        <dbReference type="ARBA" id="ARBA00004651"/>
    </source>
</evidence>
<sequence>MTARASASLRTARSGRWRRGRPVGVDGAAAEVVLQLAVLLQAGIAPGRAWQHLADSGDETARAVVADVTRGVALPVAVAARGDDWREVGAAWHVASTVGAPLALSLRSIAAALRDAGEAADEVRVALAEPAGTARLMSWLPLVAVGLGIALGFDTLRVLMTNPIGIGCLIGGVCLIFAAHRWTRALVVTARRSSGVPGIDAELVAIGLSGGASIDRARSIVATATGREPDGAMETVLTLSRTAGVPAVELLRASATLSRHRARTDGRLRAAALSSRLLLPLGVCTLPAFLLLGVAPMLLSVLSSTSLSL</sequence>
<proteinExistence type="predicted"/>
<feature type="domain" description="Type II secretion system protein GspF" evidence="7">
    <location>
        <begin position="34"/>
        <end position="146"/>
    </location>
</feature>
<name>A0A3Q9IZE0_9MICO</name>
<dbReference type="Proteomes" id="UP000276888">
    <property type="component" value="Chromosome"/>
</dbReference>
<evidence type="ECO:0000313" key="8">
    <source>
        <dbReference type="EMBL" id="AZS37677.1"/>
    </source>
</evidence>